<dbReference type="GO" id="GO:0051764">
    <property type="term" value="P:actin crosslink formation"/>
    <property type="evidence" value="ECO:0007669"/>
    <property type="project" value="TreeGrafter"/>
</dbReference>
<dbReference type="VEuPathDB" id="AmoebaDB:ACA1_260120"/>
<sequence>MSFTEKLDPEALAYFNNVCQKPFAQQAVAFLNAYWRETADQADFIFSVSWELIKYADMHSKGISLRHLYEEGHDLDFDIGLYFYEQLCKFVEDPKNSKWASPAFRKSQPEMLTAIKRKQELRDRVDVNFDGRVSFLEYLLYQYNSVANPADFCKRSMSCQDEHPEIRARLALEEVNKSIKAYEAERYRLTEEAKLPGVKGLKATNELAQLDASPLAEKLNKALITAEAAVRIAVRKASNSSETFAPTEGALWWMSRDLEEKQKHYGKKK</sequence>
<dbReference type="EMBL" id="KB008148">
    <property type="protein sequence ID" value="ELR11648.1"/>
    <property type="molecule type" value="Genomic_DNA"/>
</dbReference>
<gene>
    <name evidence="2" type="ORF">ACA1_260120</name>
</gene>
<dbReference type="KEGG" id="acan:ACA1_260120"/>
<dbReference type="GeneID" id="14912096"/>
<dbReference type="GO" id="GO:0051015">
    <property type="term" value="F:actin filament binding"/>
    <property type="evidence" value="ECO:0007669"/>
    <property type="project" value="TreeGrafter"/>
</dbReference>
<dbReference type="OMA" id="KVDVNFD"/>
<evidence type="ECO:0000259" key="1">
    <source>
        <dbReference type="Pfam" id="PF18060"/>
    </source>
</evidence>
<protein>
    <submittedName>
        <fullName evidence="2">Actin bundling protein</fullName>
    </submittedName>
</protein>
<evidence type="ECO:0000313" key="3">
    <source>
        <dbReference type="Proteomes" id="UP000011083"/>
    </source>
</evidence>
<evidence type="ECO:0000313" key="2">
    <source>
        <dbReference type="EMBL" id="ELR11648.1"/>
    </source>
</evidence>
<name>L8GG08_ACACF</name>
<dbReference type="Proteomes" id="UP000011083">
    <property type="component" value="Unassembled WGS sequence"/>
</dbReference>
<dbReference type="InterPro" id="IPR040810">
    <property type="entry name" value="F_actin_bund_C"/>
</dbReference>
<organism evidence="2 3">
    <name type="scientific">Acanthamoeba castellanii (strain ATCC 30010 / Neff)</name>
    <dbReference type="NCBI Taxonomy" id="1257118"/>
    <lineage>
        <taxon>Eukaryota</taxon>
        <taxon>Amoebozoa</taxon>
        <taxon>Discosea</taxon>
        <taxon>Longamoebia</taxon>
        <taxon>Centramoebida</taxon>
        <taxon>Acanthamoebidae</taxon>
        <taxon>Acanthamoeba</taxon>
    </lineage>
</organism>
<keyword evidence="3" id="KW-1185">Reference proteome</keyword>
<dbReference type="OrthoDB" id="29877at2759"/>
<dbReference type="PANTHER" id="PTHR37009:SF1">
    <property type="entry name" value="CALCIUM-REGULATED ACTIN-BUNDLING PROTEIN"/>
    <property type="match status" value="1"/>
</dbReference>
<dbReference type="AlphaFoldDB" id="L8GG08"/>
<dbReference type="PANTHER" id="PTHR37009">
    <property type="entry name" value="EF-HAND DOMAIN-CONTAINING PROTEIN"/>
    <property type="match status" value="1"/>
</dbReference>
<dbReference type="RefSeq" id="XP_004333661.1">
    <property type="nucleotide sequence ID" value="XM_004333613.1"/>
</dbReference>
<feature type="domain" description="Calcium-regulated actin-bundling protein C-terminal" evidence="1">
    <location>
        <begin position="170"/>
        <end position="242"/>
    </location>
</feature>
<dbReference type="Pfam" id="PF18060">
    <property type="entry name" value="F_actin_bund_C"/>
    <property type="match status" value="1"/>
</dbReference>
<proteinExistence type="predicted"/>
<dbReference type="GO" id="GO:0030863">
    <property type="term" value="C:cortical cytoskeleton"/>
    <property type="evidence" value="ECO:0007669"/>
    <property type="project" value="TreeGrafter"/>
</dbReference>
<reference evidence="2 3" key="1">
    <citation type="journal article" date="2013" name="Genome Biol.">
        <title>Genome of Acanthamoeba castellanii highlights extensive lateral gene transfer and early evolution of tyrosine kinase signaling.</title>
        <authorList>
            <person name="Clarke M."/>
            <person name="Lohan A.J."/>
            <person name="Liu B."/>
            <person name="Lagkouvardos I."/>
            <person name="Roy S."/>
            <person name="Zafar N."/>
            <person name="Bertelli C."/>
            <person name="Schilde C."/>
            <person name="Kianianmomeni A."/>
            <person name="Burglin T.R."/>
            <person name="Frech C."/>
            <person name="Turcotte B."/>
            <person name="Kopec K.O."/>
            <person name="Synnott J.M."/>
            <person name="Choo C."/>
            <person name="Paponov I."/>
            <person name="Finkler A."/>
            <person name="Soon Heng Tan C."/>
            <person name="Hutchins A.P."/>
            <person name="Weinmeier T."/>
            <person name="Rattei T."/>
            <person name="Chu J.S."/>
            <person name="Gimenez G."/>
            <person name="Irimia M."/>
            <person name="Rigden D.J."/>
            <person name="Fitzpatrick D.A."/>
            <person name="Lorenzo-Morales J."/>
            <person name="Bateman A."/>
            <person name="Chiu C.H."/>
            <person name="Tang P."/>
            <person name="Hegemann P."/>
            <person name="Fromm H."/>
            <person name="Raoult D."/>
            <person name="Greub G."/>
            <person name="Miranda-Saavedra D."/>
            <person name="Chen N."/>
            <person name="Nash P."/>
            <person name="Ginger M.L."/>
            <person name="Horn M."/>
            <person name="Schaap P."/>
            <person name="Caler L."/>
            <person name="Loftus B."/>
        </authorList>
    </citation>
    <scope>NUCLEOTIDE SEQUENCE [LARGE SCALE GENOMIC DNA]</scope>
    <source>
        <strain evidence="2 3">Neff</strain>
    </source>
</reference>
<dbReference type="InterPro" id="IPR053356">
    <property type="entry name" value="Calcium-reg_actin-bundling"/>
</dbReference>
<dbReference type="GO" id="GO:0030046">
    <property type="term" value="P:parallel actin filament bundle assembly"/>
    <property type="evidence" value="ECO:0007669"/>
    <property type="project" value="TreeGrafter"/>
</dbReference>
<accession>L8GG08</accession>